<reference evidence="2" key="1">
    <citation type="submission" date="2022-11" db="EMBL/GenBank/DDBJ databases">
        <authorList>
            <person name="Morgan W.R."/>
            <person name="Tartar A."/>
        </authorList>
    </citation>
    <scope>NUCLEOTIDE SEQUENCE</scope>
    <source>
        <strain evidence="2">ARSEF 373</strain>
    </source>
</reference>
<accession>A0AAV2YWD0</accession>
<name>A0AAV2YWD0_9STRA</name>
<keyword evidence="1" id="KW-1133">Transmembrane helix</keyword>
<evidence type="ECO:0000313" key="2">
    <source>
        <dbReference type="EMBL" id="DAZ97708.1"/>
    </source>
</evidence>
<organism evidence="2 3">
    <name type="scientific">Lagenidium giganteum</name>
    <dbReference type="NCBI Taxonomy" id="4803"/>
    <lineage>
        <taxon>Eukaryota</taxon>
        <taxon>Sar</taxon>
        <taxon>Stramenopiles</taxon>
        <taxon>Oomycota</taxon>
        <taxon>Peronosporomycetes</taxon>
        <taxon>Pythiales</taxon>
        <taxon>Pythiaceae</taxon>
    </lineage>
</organism>
<keyword evidence="1" id="KW-0472">Membrane</keyword>
<sequence length="77" mass="8607">MSTTYKCQETPMAAPVGQVIQERTVVVVQPAQCRHEFTEDGDFSCCGICCGVCFFPIGLICCFMMREKRCANCKKPM</sequence>
<dbReference type="PANTHER" id="PTHR13551">
    <property type="entry name" value="BRAIN PROTEIN I3"/>
    <property type="match status" value="1"/>
</dbReference>
<protein>
    <recommendedName>
        <fullName evidence="4">Brain protein I3</fullName>
    </recommendedName>
</protein>
<comment type="caution">
    <text evidence="2">The sequence shown here is derived from an EMBL/GenBank/DDBJ whole genome shotgun (WGS) entry which is preliminary data.</text>
</comment>
<dbReference type="AlphaFoldDB" id="A0AAV2YWD0"/>
<reference evidence="2" key="2">
    <citation type="journal article" date="2023" name="Microbiol Resour">
        <title>Decontamination and Annotation of the Draft Genome Sequence of the Oomycete Lagenidium giganteum ARSEF 373.</title>
        <authorList>
            <person name="Morgan W.R."/>
            <person name="Tartar A."/>
        </authorList>
    </citation>
    <scope>NUCLEOTIDE SEQUENCE</scope>
    <source>
        <strain evidence="2">ARSEF 373</strain>
    </source>
</reference>
<keyword evidence="1" id="KW-0812">Transmembrane</keyword>
<dbReference type="EMBL" id="DAKRPA010000127">
    <property type="protein sequence ID" value="DAZ97708.1"/>
    <property type="molecule type" value="Genomic_DNA"/>
</dbReference>
<feature type="transmembrane region" description="Helical" evidence="1">
    <location>
        <begin position="41"/>
        <end position="65"/>
    </location>
</feature>
<evidence type="ECO:0000313" key="3">
    <source>
        <dbReference type="Proteomes" id="UP001146120"/>
    </source>
</evidence>
<evidence type="ECO:0008006" key="4">
    <source>
        <dbReference type="Google" id="ProtNLM"/>
    </source>
</evidence>
<gene>
    <name evidence="2" type="ORF">N0F65_009607</name>
</gene>
<evidence type="ECO:0000256" key="1">
    <source>
        <dbReference type="SAM" id="Phobius"/>
    </source>
</evidence>
<keyword evidence="3" id="KW-1185">Reference proteome</keyword>
<dbReference type="Proteomes" id="UP001146120">
    <property type="component" value="Unassembled WGS sequence"/>
</dbReference>
<proteinExistence type="predicted"/>
<dbReference type="InterPro" id="IPR019317">
    <property type="entry name" value="BRI3"/>
</dbReference>
<dbReference type="Pfam" id="PF10164">
    <property type="entry name" value="BRI3"/>
    <property type="match status" value="1"/>
</dbReference>